<dbReference type="STRING" id="908615.SAMN05421540_105132"/>
<protein>
    <submittedName>
        <fullName evidence="1">Uncharacterized protein</fullName>
    </submittedName>
</protein>
<name>A0A1H4ASR4_9FLAO</name>
<keyword evidence="2" id="KW-1185">Reference proteome</keyword>
<dbReference type="RefSeq" id="WP_093243969.1">
    <property type="nucleotide sequence ID" value="NZ_FNQF01000005.1"/>
</dbReference>
<dbReference type="Proteomes" id="UP000198820">
    <property type="component" value="Unassembled WGS sequence"/>
</dbReference>
<sequence length="74" mass="8285">MKKFFTIIALGAMTIGMSSFEINENVAGVNHENKDDCFWEARQTSHALFDSGLIQPDSAYNRMRLTLAIADVEC</sequence>
<organism evidence="1 2">
    <name type="scientific">Psychroflexus halocasei</name>
    <dbReference type="NCBI Taxonomy" id="908615"/>
    <lineage>
        <taxon>Bacteria</taxon>
        <taxon>Pseudomonadati</taxon>
        <taxon>Bacteroidota</taxon>
        <taxon>Flavobacteriia</taxon>
        <taxon>Flavobacteriales</taxon>
        <taxon>Flavobacteriaceae</taxon>
        <taxon>Psychroflexus</taxon>
    </lineage>
</organism>
<evidence type="ECO:0000313" key="1">
    <source>
        <dbReference type="EMBL" id="SEA38891.1"/>
    </source>
</evidence>
<dbReference type="AlphaFoldDB" id="A0A1H4ASR4"/>
<dbReference type="EMBL" id="FNQF01000005">
    <property type="protein sequence ID" value="SEA38891.1"/>
    <property type="molecule type" value="Genomic_DNA"/>
</dbReference>
<evidence type="ECO:0000313" key="2">
    <source>
        <dbReference type="Proteomes" id="UP000198820"/>
    </source>
</evidence>
<reference evidence="1 2" key="1">
    <citation type="submission" date="2016-10" db="EMBL/GenBank/DDBJ databases">
        <authorList>
            <person name="de Groot N.N."/>
        </authorList>
    </citation>
    <scope>NUCLEOTIDE SEQUENCE [LARGE SCALE GENOMIC DNA]</scope>
    <source>
        <strain evidence="1 2">DSM 23581</strain>
    </source>
</reference>
<accession>A0A1H4ASR4</accession>
<proteinExistence type="predicted"/>
<gene>
    <name evidence="1" type="ORF">SAMN05421540_105132</name>
</gene>